<dbReference type="OrthoDB" id="1668230at2759"/>
<dbReference type="EMBL" id="KV878695">
    <property type="protein sequence ID" value="OJJ67155.1"/>
    <property type="molecule type" value="Genomic_DNA"/>
</dbReference>
<dbReference type="OMA" id="FGSMMYE"/>
<organism evidence="2 3">
    <name type="scientific">Aspergillus brasiliensis (strain CBS 101740 / IMI 381727 / IBT 21946)</name>
    <dbReference type="NCBI Taxonomy" id="767769"/>
    <lineage>
        <taxon>Eukaryota</taxon>
        <taxon>Fungi</taxon>
        <taxon>Dikarya</taxon>
        <taxon>Ascomycota</taxon>
        <taxon>Pezizomycotina</taxon>
        <taxon>Eurotiomycetes</taxon>
        <taxon>Eurotiomycetidae</taxon>
        <taxon>Eurotiales</taxon>
        <taxon>Aspergillaceae</taxon>
        <taxon>Aspergillus</taxon>
        <taxon>Aspergillus subgen. Circumdati</taxon>
    </lineage>
</organism>
<dbReference type="RefSeq" id="XP_067474404.1">
    <property type="nucleotide sequence ID" value="XM_067623300.1"/>
</dbReference>
<proteinExistence type="predicted"/>
<evidence type="ECO:0000259" key="1">
    <source>
        <dbReference type="SMART" id="SM00219"/>
    </source>
</evidence>
<dbReference type="GeneID" id="93575788"/>
<gene>
    <name evidence="2" type="ORF">ASPBRDRAFT_349942</name>
</gene>
<dbReference type="AlphaFoldDB" id="A0A1L9U652"/>
<dbReference type="Gene3D" id="1.10.510.10">
    <property type="entry name" value="Transferase(Phosphotransferase) domain 1"/>
    <property type="match status" value="1"/>
</dbReference>
<dbReference type="SMART" id="SM00219">
    <property type="entry name" value="TyrKc"/>
    <property type="match status" value="1"/>
</dbReference>
<dbReference type="Pfam" id="PF07714">
    <property type="entry name" value="PK_Tyr_Ser-Thr"/>
    <property type="match status" value="1"/>
</dbReference>
<dbReference type="InterPro" id="IPR020635">
    <property type="entry name" value="Tyr_kinase_cat_dom"/>
</dbReference>
<sequence>MTNNDGPELIGLGRVGRVMRFGDIAVKTANIWTVSEGASETTIISYEQTTELNKESLKHEGHVYSHLGHIPGVIKPYQVSDTEIRMPYMRQCSLSHYLRAHRDGVDNHRRLQWLQEAAHTIRGIHERRVLVAEIATRNFLLEEDLSLHICDFTESVIVANDEDMSDFVSDDYVSVKSDISRFGSMMYEVISGNQFEFYVIPDIETDLDDDPEFKTFKTWPTADRLPDLNNVFLGDVIGRCWAREGFLSMQEVCHALDTRHG</sequence>
<dbReference type="VEuPathDB" id="FungiDB:ASPBRDRAFT_349942"/>
<dbReference type="Proteomes" id="UP000184499">
    <property type="component" value="Unassembled WGS sequence"/>
</dbReference>
<evidence type="ECO:0000313" key="2">
    <source>
        <dbReference type="EMBL" id="OJJ67155.1"/>
    </source>
</evidence>
<dbReference type="InterPro" id="IPR001245">
    <property type="entry name" value="Ser-Thr/Tyr_kinase_cat_dom"/>
</dbReference>
<keyword evidence="3" id="KW-1185">Reference proteome</keyword>
<dbReference type="GO" id="GO:0004713">
    <property type="term" value="F:protein tyrosine kinase activity"/>
    <property type="evidence" value="ECO:0007669"/>
    <property type="project" value="InterPro"/>
</dbReference>
<name>A0A1L9U652_ASPBC</name>
<feature type="domain" description="Tyrosine-protein kinase catalytic" evidence="1">
    <location>
        <begin position="10"/>
        <end position="256"/>
    </location>
</feature>
<dbReference type="SUPFAM" id="SSF56112">
    <property type="entry name" value="Protein kinase-like (PK-like)"/>
    <property type="match status" value="1"/>
</dbReference>
<protein>
    <recommendedName>
        <fullName evidence="1">Tyrosine-protein kinase catalytic domain-containing protein</fullName>
    </recommendedName>
</protein>
<evidence type="ECO:0000313" key="3">
    <source>
        <dbReference type="Proteomes" id="UP000184499"/>
    </source>
</evidence>
<dbReference type="InterPro" id="IPR011009">
    <property type="entry name" value="Kinase-like_dom_sf"/>
</dbReference>
<accession>A0A1L9U652</accession>
<reference evidence="3" key="1">
    <citation type="journal article" date="2017" name="Genome Biol.">
        <title>Comparative genomics reveals high biological diversity and specific adaptations in the industrially and medically important fungal genus Aspergillus.</title>
        <authorList>
            <person name="de Vries R.P."/>
            <person name="Riley R."/>
            <person name="Wiebenga A."/>
            <person name="Aguilar-Osorio G."/>
            <person name="Amillis S."/>
            <person name="Uchima C.A."/>
            <person name="Anderluh G."/>
            <person name="Asadollahi M."/>
            <person name="Askin M."/>
            <person name="Barry K."/>
            <person name="Battaglia E."/>
            <person name="Bayram O."/>
            <person name="Benocci T."/>
            <person name="Braus-Stromeyer S.A."/>
            <person name="Caldana C."/>
            <person name="Canovas D."/>
            <person name="Cerqueira G.C."/>
            <person name="Chen F."/>
            <person name="Chen W."/>
            <person name="Choi C."/>
            <person name="Clum A."/>
            <person name="Dos Santos R.A."/>
            <person name="Damasio A.R."/>
            <person name="Diallinas G."/>
            <person name="Emri T."/>
            <person name="Fekete E."/>
            <person name="Flipphi M."/>
            <person name="Freyberg S."/>
            <person name="Gallo A."/>
            <person name="Gournas C."/>
            <person name="Habgood R."/>
            <person name="Hainaut M."/>
            <person name="Harispe M.L."/>
            <person name="Henrissat B."/>
            <person name="Hilden K.S."/>
            <person name="Hope R."/>
            <person name="Hossain A."/>
            <person name="Karabika E."/>
            <person name="Karaffa L."/>
            <person name="Karanyi Z."/>
            <person name="Krasevec N."/>
            <person name="Kuo A."/>
            <person name="Kusch H."/>
            <person name="LaButti K."/>
            <person name="Lagendijk E.L."/>
            <person name="Lapidus A."/>
            <person name="Levasseur A."/>
            <person name="Lindquist E."/>
            <person name="Lipzen A."/>
            <person name="Logrieco A.F."/>
            <person name="MacCabe A."/>
            <person name="Maekelae M.R."/>
            <person name="Malavazi I."/>
            <person name="Melin P."/>
            <person name="Meyer V."/>
            <person name="Mielnichuk N."/>
            <person name="Miskei M."/>
            <person name="Molnar A.P."/>
            <person name="Mule G."/>
            <person name="Ngan C.Y."/>
            <person name="Orejas M."/>
            <person name="Orosz E."/>
            <person name="Ouedraogo J.P."/>
            <person name="Overkamp K.M."/>
            <person name="Park H.-S."/>
            <person name="Perrone G."/>
            <person name="Piumi F."/>
            <person name="Punt P.J."/>
            <person name="Ram A.F."/>
            <person name="Ramon A."/>
            <person name="Rauscher S."/>
            <person name="Record E."/>
            <person name="Riano-Pachon D.M."/>
            <person name="Robert V."/>
            <person name="Roehrig J."/>
            <person name="Ruller R."/>
            <person name="Salamov A."/>
            <person name="Salih N.S."/>
            <person name="Samson R.A."/>
            <person name="Sandor E."/>
            <person name="Sanguinetti M."/>
            <person name="Schuetze T."/>
            <person name="Sepcic K."/>
            <person name="Shelest E."/>
            <person name="Sherlock G."/>
            <person name="Sophianopoulou V."/>
            <person name="Squina F.M."/>
            <person name="Sun H."/>
            <person name="Susca A."/>
            <person name="Todd R.B."/>
            <person name="Tsang A."/>
            <person name="Unkles S.E."/>
            <person name="van de Wiele N."/>
            <person name="van Rossen-Uffink D."/>
            <person name="Oliveira J.V."/>
            <person name="Vesth T.C."/>
            <person name="Visser J."/>
            <person name="Yu J.-H."/>
            <person name="Zhou M."/>
            <person name="Andersen M.R."/>
            <person name="Archer D.B."/>
            <person name="Baker S.E."/>
            <person name="Benoit I."/>
            <person name="Brakhage A.A."/>
            <person name="Braus G.H."/>
            <person name="Fischer R."/>
            <person name="Frisvad J.C."/>
            <person name="Goldman G.H."/>
            <person name="Houbraken J."/>
            <person name="Oakley B."/>
            <person name="Pocsi I."/>
            <person name="Scazzocchio C."/>
            <person name="Seiboth B."/>
            <person name="vanKuyk P.A."/>
            <person name="Wortman J."/>
            <person name="Dyer P.S."/>
            <person name="Grigoriev I.V."/>
        </authorList>
    </citation>
    <scope>NUCLEOTIDE SEQUENCE [LARGE SCALE GENOMIC DNA]</scope>
    <source>
        <strain evidence="3">CBS 101740 / IMI 381727 / IBT 21946</strain>
    </source>
</reference>
<dbReference type="STRING" id="767769.A0A1L9U652"/>